<organism evidence="1 2">
    <name type="scientific">Cylindrospermopsis raciborskii CS-505</name>
    <dbReference type="NCBI Taxonomy" id="533240"/>
    <lineage>
        <taxon>Bacteria</taxon>
        <taxon>Bacillati</taxon>
        <taxon>Cyanobacteriota</taxon>
        <taxon>Cyanophyceae</taxon>
        <taxon>Nostocales</taxon>
        <taxon>Aphanizomenonaceae</taxon>
        <taxon>Cylindrospermopsis</taxon>
    </lineage>
</organism>
<dbReference type="Proteomes" id="UP000093903">
    <property type="component" value="Unassembled WGS sequence"/>
</dbReference>
<sequence>MTQNNLGKFAAPIKAIILHYFSDLGFVLPGLDKNWKSWSQITEATKEYIQNRQSLQVNLNHR</sequence>
<dbReference type="AlphaFoldDB" id="A0A853MC18"/>
<evidence type="ECO:0000313" key="1">
    <source>
        <dbReference type="EMBL" id="OBU74876.1"/>
    </source>
</evidence>
<accession>A0A853MC18</accession>
<reference evidence="1 2" key="1">
    <citation type="submission" date="2016-05" db="EMBL/GenBank/DDBJ databases">
        <title>First complete genome of the cyanobacterium Cylindrospermopsis raciborskii CS505, containing a circular chromosome and a single extrachromosomal element.</title>
        <authorList>
            <person name="Fuentes J."/>
            <person name="Tamames J."/>
            <person name="Allen E."/>
            <person name="Plominski A."/>
            <person name="Vasquez M."/>
        </authorList>
    </citation>
    <scope>NUCLEOTIDE SEQUENCE [LARGE SCALE GENOMIC DNA]</scope>
    <source>
        <strain evidence="1 2">CS505</strain>
    </source>
</reference>
<protein>
    <submittedName>
        <fullName evidence="1">Uncharacterized protein</fullName>
    </submittedName>
</protein>
<proteinExistence type="predicted"/>
<name>A0A853MC18_9CYAN</name>
<dbReference type="EMBL" id="LYXA01000001">
    <property type="protein sequence ID" value="OBU74876.1"/>
    <property type="molecule type" value="Genomic_DNA"/>
</dbReference>
<gene>
    <name evidence="1" type="ORF">A9P98_00115</name>
</gene>
<evidence type="ECO:0000313" key="2">
    <source>
        <dbReference type="Proteomes" id="UP000093903"/>
    </source>
</evidence>
<comment type="caution">
    <text evidence="1">The sequence shown here is derived from an EMBL/GenBank/DDBJ whole genome shotgun (WGS) entry which is preliminary data.</text>
</comment>